<organism evidence="1 2">
    <name type="scientific">Tripterygium wilfordii</name>
    <name type="common">Thunder God vine</name>
    <dbReference type="NCBI Taxonomy" id="458696"/>
    <lineage>
        <taxon>Eukaryota</taxon>
        <taxon>Viridiplantae</taxon>
        <taxon>Streptophyta</taxon>
        <taxon>Embryophyta</taxon>
        <taxon>Tracheophyta</taxon>
        <taxon>Spermatophyta</taxon>
        <taxon>Magnoliopsida</taxon>
        <taxon>eudicotyledons</taxon>
        <taxon>Gunneridae</taxon>
        <taxon>Pentapetalae</taxon>
        <taxon>rosids</taxon>
        <taxon>fabids</taxon>
        <taxon>Celastrales</taxon>
        <taxon>Celastraceae</taxon>
        <taxon>Tripterygium</taxon>
    </lineage>
</organism>
<reference evidence="1 2" key="1">
    <citation type="journal article" date="2020" name="Nat. Commun.">
        <title>Genome of Tripterygium wilfordii and identification of cytochrome P450 involved in triptolide biosynthesis.</title>
        <authorList>
            <person name="Tu L."/>
            <person name="Su P."/>
            <person name="Zhang Z."/>
            <person name="Gao L."/>
            <person name="Wang J."/>
            <person name="Hu T."/>
            <person name="Zhou J."/>
            <person name="Zhang Y."/>
            <person name="Zhao Y."/>
            <person name="Liu Y."/>
            <person name="Song Y."/>
            <person name="Tong Y."/>
            <person name="Lu Y."/>
            <person name="Yang J."/>
            <person name="Xu C."/>
            <person name="Jia M."/>
            <person name="Peters R.J."/>
            <person name="Huang L."/>
            <person name="Gao W."/>
        </authorList>
    </citation>
    <scope>NUCLEOTIDE SEQUENCE [LARGE SCALE GENOMIC DNA]</scope>
    <source>
        <strain evidence="2">cv. XIE 37</strain>
        <tissue evidence="1">Leaf</tissue>
    </source>
</reference>
<dbReference type="InterPro" id="IPR016084">
    <property type="entry name" value="Haem_Oase-like_multi-hlx"/>
</dbReference>
<proteinExistence type="predicted"/>
<accession>A0A7J7CM93</accession>
<evidence type="ECO:0000313" key="2">
    <source>
        <dbReference type="Proteomes" id="UP000593562"/>
    </source>
</evidence>
<dbReference type="SUPFAM" id="SSF48613">
    <property type="entry name" value="Heme oxygenase-like"/>
    <property type="match status" value="1"/>
</dbReference>
<name>A0A7J7CM93_TRIWF</name>
<dbReference type="EMBL" id="JAAARO010000015">
    <property type="protein sequence ID" value="KAF5735217.1"/>
    <property type="molecule type" value="Genomic_DNA"/>
</dbReference>
<keyword evidence="2" id="KW-1185">Reference proteome</keyword>
<protein>
    <submittedName>
        <fullName evidence="1">UPF0655 protein-like isoform X2</fullName>
    </submittedName>
</protein>
<dbReference type="Proteomes" id="UP000593562">
    <property type="component" value="Unassembled WGS sequence"/>
</dbReference>
<dbReference type="GO" id="GO:0005829">
    <property type="term" value="C:cytosol"/>
    <property type="evidence" value="ECO:0007669"/>
    <property type="project" value="TreeGrafter"/>
</dbReference>
<dbReference type="PANTHER" id="PTHR43198">
    <property type="entry name" value="BIFUNCTIONAL TH2 PROTEIN"/>
    <property type="match status" value="1"/>
</dbReference>
<sequence length="99" mass="11117">MCISYANFFFKEKKIQQLNHELLKEVTVNSATVKYTHFLLATASGKFEGVKGTGKIATPFERTKVAAYTLGAMTPCMRLYAFMGKKFQTLLDPAEGYHP</sequence>
<dbReference type="Gene3D" id="1.20.910.10">
    <property type="entry name" value="Heme oxygenase-like"/>
    <property type="match status" value="1"/>
</dbReference>
<evidence type="ECO:0000313" key="1">
    <source>
        <dbReference type="EMBL" id="KAF5735217.1"/>
    </source>
</evidence>
<dbReference type="PANTHER" id="PTHR43198:SF2">
    <property type="entry name" value="SI:CH1073-67J19.1-RELATED"/>
    <property type="match status" value="1"/>
</dbReference>
<dbReference type="InterPro" id="IPR050967">
    <property type="entry name" value="Thiamine_Salvage_TenA"/>
</dbReference>
<dbReference type="AlphaFoldDB" id="A0A7J7CM93"/>
<dbReference type="InParanoid" id="A0A7J7CM93"/>
<comment type="caution">
    <text evidence="1">The sequence shown here is derived from an EMBL/GenBank/DDBJ whole genome shotgun (WGS) entry which is preliminary data.</text>
</comment>
<gene>
    <name evidence="1" type="ORF">HS088_TW15G00717</name>
</gene>